<proteinExistence type="predicted"/>
<evidence type="ECO:0000313" key="3">
    <source>
        <dbReference type="EMBL" id="KAL3796996.1"/>
    </source>
</evidence>
<feature type="region of interest" description="Disordered" evidence="1">
    <location>
        <begin position="374"/>
        <end position="412"/>
    </location>
</feature>
<name>A0ABD3QBE8_9STRA</name>
<dbReference type="InterPro" id="IPR011989">
    <property type="entry name" value="ARM-like"/>
</dbReference>
<dbReference type="Pfam" id="PF12348">
    <property type="entry name" value="CLASP_N"/>
    <property type="match status" value="1"/>
</dbReference>
<dbReference type="EMBL" id="JALLPJ020000268">
    <property type="protein sequence ID" value="KAL3796996.1"/>
    <property type="molecule type" value="Genomic_DNA"/>
</dbReference>
<dbReference type="InterPro" id="IPR016024">
    <property type="entry name" value="ARM-type_fold"/>
</dbReference>
<gene>
    <name evidence="3" type="ORF">ACHAWO_006632</name>
</gene>
<feature type="region of interest" description="Disordered" evidence="1">
    <location>
        <begin position="344"/>
        <end position="363"/>
    </location>
</feature>
<dbReference type="Proteomes" id="UP001530400">
    <property type="component" value="Unassembled WGS sequence"/>
</dbReference>
<dbReference type="InterPro" id="IPR024395">
    <property type="entry name" value="CLASP_N_dom"/>
</dbReference>
<evidence type="ECO:0000256" key="1">
    <source>
        <dbReference type="SAM" id="MobiDB-lite"/>
    </source>
</evidence>
<protein>
    <recommendedName>
        <fullName evidence="2">CLASP N-terminal domain-containing protein</fullName>
    </recommendedName>
</protein>
<keyword evidence="4" id="KW-1185">Reference proteome</keyword>
<reference evidence="3 4" key="1">
    <citation type="submission" date="2024-10" db="EMBL/GenBank/DDBJ databases">
        <title>Updated reference genomes for cyclostephanoid diatoms.</title>
        <authorList>
            <person name="Roberts W.R."/>
            <person name="Alverson A.J."/>
        </authorList>
    </citation>
    <scope>NUCLEOTIDE SEQUENCE [LARGE SCALE GENOMIC DNA]</scope>
    <source>
        <strain evidence="3 4">AJA010-31</strain>
    </source>
</reference>
<feature type="compositionally biased region" description="Polar residues" evidence="1">
    <location>
        <begin position="374"/>
        <end position="388"/>
    </location>
</feature>
<evidence type="ECO:0000313" key="4">
    <source>
        <dbReference type="Proteomes" id="UP001530400"/>
    </source>
</evidence>
<feature type="domain" description="CLASP N-terminal" evidence="2">
    <location>
        <begin position="130"/>
        <end position="224"/>
    </location>
</feature>
<comment type="caution">
    <text evidence="3">The sequence shown here is derived from an EMBL/GenBank/DDBJ whole genome shotgun (WGS) entry which is preliminary data.</text>
</comment>
<dbReference type="Gene3D" id="1.25.10.10">
    <property type="entry name" value="Leucine-rich Repeat Variant"/>
    <property type="match status" value="1"/>
</dbReference>
<dbReference type="AlphaFoldDB" id="A0ABD3QBE8"/>
<organism evidence="3 4">
    <name type="scientific">Cyclotella atomus</name>
    <dbReference type="NCBI Taxonomy" id="382360"/>
    <lineage>
        <taxon>Eukaryota</taxon>
        <taxon>Sar</taxon>
        <taxon>Stramenopiles</taxon>
        <taxon>Ochrophyta</taxon>
        <taxon>Bacillariophyta</taxon>
        <taxon>Coscinodiscophyceae</taxon>
        <taxon>Thalassiosirophycidae</taxon>
        <taxon>Stephanodiscales</taxon>
        <taxon>Stephanodiscaceae</taxon>
        <taxon>Cyclotella</taxon>
    </lineage>
</organism>
<dbReference type="SUPFAM" id="SSF48371">
    <property type="entry name" value="ARM repeat"/>
    <property type="match status" value="1"/>
</dbReference>
<evidence type="ECO:0000259" key="2">
    <source>
        <dbReference type="Pfam" id="PF12348"/>
    </source>
</evidence>
<accession>A0ABD3QBE8</accession>
<sequence length="691" mass="76261">MAIGPSSPSPAAPIDDASLDKFLHTNLPAEEWQKRIATLQTLVHSIPDYSTSAALSPHAAKTPWYRSSKHVRRLFPSIKAYILDARSAVVKEATELIGTLFMVKLQHHPNADEECTSKPPPPFVGRLLLKDLLPTLLQLSSQTVKVIRTYGSSLLLDILPHCRVPSSLVLLCERIKSDKNRCVKEDCSRYLRCVLETWPVDEGLAHCISVYMESKPDLMEDANNNNNTVTTRFRKDECLTVESVKLIGSELGRSLSDPAQEVRKESRLGFQVLFRRFRPIWDDVMRMNSGVVRDVRLRKKLLEAAARSDGRDVEDLASLDDGSVGGMSYSSARSGISQLTFRSYASRGPRVPNNVDTPKKTRVLQTSREAISDYSTNTYVTSSGQVLQTPSPRRPYRSPRRTSGQRGGPPVVVTEQPFASLLKTPSRNDLSPINQLTSLGLKTQKASSNVLRKRLSRRISGVDAINGSNNPLYLESNGDDYRRQLSSINETDDNRGGQQLTTIKSEEEEVENADTHLSEVITTVAVEVIGAHLSHLKQLEAAVSKEKELLAGLEKLAGSSLLDKDLKSSEVQLCLAKLSQEKVEDYFESVHACVVEQVASCEDFIDEMVKISQGGEEDGQDLTDPELSSPYLALPGDSPLHLHKETAPSYAENLLPETKNARAILGPTPAYKPVIPLVCHSSFSVSNAPCL</sequence>